<sequence>MKMTWITGLGCVVLTALTGCGPLQQDNANNNALKGVLAGITGAVASDGAGDVTAGDSGFATEGQTLTRAFIDAQDVGLLRLSILSRGATGLVFFGRANGSKVTWLSLEGVSFVFDDGLLVGTRGSDEYVKELEYPYEDQDTFRRHSNWRHVHNSNRSERYDTNW</sequence>
<dbReference type="SUPFAM" id="SSF159270">
    <property type="entry name" value="YmcC-like"/>
    <property type="match status" value="1"/>
</dbReference>
<organism evidence="1 2">
    <name type="scientific">Octadecabacter arcticus 238</name>
    <dbReference type="NCBI Taxonomy" id="391616"/>
    <lineage>
        <taxon>Bacteria</taxon>
        <taxon>Pseudomonadati</taxon>
        <taxon>Pseudomonadota</taxon>
        <taxon>Alphaproteobacteria</taxon>
        <taxon>Rhodobacterales</taxon>
        <taxon>Roseobacteraceae</taxon>
        <taxon>Octadecabacter</taxon>
    </lineage>
</organism>
<dbReference type="OrthoDB" id="6237231at2"/>
<evidence type="ECO:0000313" key="1">
    <source>
        <dbReference type="EMBL" id="AGI74048.1"/>
    </source>
</evidence>
<proteinExistence type="predicted"/>
<dbReference type="Proteomes" id="UP000004688">
    <property type="component" value="Chromosome"/>
</dbReference>
<reference evidence="1 2" key="1">
    <citation type="journal article" date="2013" name="PLoS ONE">
        <title>Poles Apart: Arctic and Antarctic Octadecabacter strains Share High Genome Plasticity and a New Type of Xanthorhodopsin.</title>
        <authorList>
            <person name="Vollmers J."/>
            <person name="Voget S."/>
            <person name="Dietrich S."/>
            <person name="Gollnow K."/>
            <person name="Smits M."/>
            <person name="Meyer K."/>
            <person name="Brinkhoff T."/>
            <person name="Simon M."/>
            <person name="Daniel R."/>
        </authorList>
    </citation>
    <scope>NUCLEOTIDE SEQUENCE [LARGE SCALE GENOMIC DNA]</scope>
    <source>
        <strain evidence="1 2">238</strain>
    </source>
</reference>
<keyword evidence="2" id="KW-1185">Reference proteome</keyword>
<dbReference type="KEGG" id="oar:OA238_c41270"/>
<name>M9RQP5_9RHOB</name>
<protein>
    <submittedName>
        <fullName evidence="1">Putative DUF2886 family protein</fullName>
    </submittedName>
</protein>
<dbReference type="AlphaFoldDB" id="M9RQP5"/>
<accession>M9RQP5</accession>
<gene>
    <name evidence="1" type="ORF">OA238_c41270</name>
</gene>
<dbReference type="Gene3D" id="2.40.360.10">
    <property type="entry name" value="YmcC-like"/>
    <property type="match status" value="1"/>
</dbReference>
<dbReference type="PROSITE" id="PS51257">
    <property type="entry name" value="PROKAR_LIPOPROTEIN"/>
    <property type="match status" value="1"/>
</dbReference>
<dbReference type="HOGENOM" id="CLU_1617322_0_0_5"/>
<evidence type="ECO:0000313" key="2">
    <source>
        <dbReference type="Proteomes" id="UP000004688"/>
    </source>
</evidence>
<dbReference type="InterPro" id="IPR023373">
    <property type="entry name" value="YmcC_sf"/>
</dbReference>
<dbReference type="EMBL" id="CP003742">
    <property type="protein sequence ID" value="AGI74048.1"/>
    <property type="molecule type" value="Genomic_DNA"/>
</dbReference>